<dbReference type="AlphaFoldDB" id="A0A1M4WGY3"/>
<dbReference type="InterPro" id="IPR006059">
    <property type="entry name" value="SBP"/>
</dbReference>
<organism evidence="6 7">
    <name type="scientific">Clostridium fallax</name>
    <dbReference type="NCBI Taxonomy" id="1533"/>
    <lineage>
        <taxon>Bacteria</taxon>
        <taxon>Bacillati</taxon>
        <taxon>Bacillota</taxon>
        <taxon>Clostridia</taxon>
        <taxon>Eubacteriales</taxon>
        <taxon>Clostridiaceae</taxon>
        <taxon>Clostridium</taxon>
    </lineage>
</organism>
<keyword evidence="5" id="KW-0449">Lipoprotein</keyword>
<evidence type="ECO:0000313" key="6">
    <source>
        <dbReference type="EMBL" id="SHE80541.1"/>
    </source>
</evidence>
<keyword evidence="7" id="KW-1185">Reference proteome</keyword>
<evidence type="ECO:0000256" key="5">
    <source>
        <dbReference type="ARBA" id="ARBA00023288"/>
    </source>
</evidence>
<evidence type="ECO:0000256" key="4">
    <source>
        <dbReference type="ARBA" id="ARBA00023139"/>
    </source>
</evidence>
<accession>A0A1M4WGY3</accession>
<dbReference type="Pfam" id="PF01547">
    <property type="entry name" value="SBP_bac_1"/>
    <property type="match status" value="1"/>
</dbReference>
<sequence>MIKKFSIVMITIFVLFAALGCNGYDKNKRLIGEYTICSYGNYSKFLKERAQIFCENNPRVKIEIKDTDKESYLKEITNNINNGQVNYDGLTLKGYEILNLREKNKEVFSNLSELYNGDDNSIYGWRKSECKFDDGYYGYPLDTNPIIVYYNKDIFNKYGIDPQDIVTWNDYLNKGKEILEKSKGESNMLYVPEDKKRDFISTLMYQINIGQEANEEKKEKVRKITELIKTLGDEKLVTNKEDINNTATIISSPEFYIKIKDQYSGVNWDYMTLPAFEPGGNRFVNLEGVNFVSINNKKNNEPLKEFFKFCTNNKVVLLESMFKYGIFPANTQCYKHSIIENREELLGYRKLWQSFANITSSINKKQNFQENLTNKDENYKTLITLLEEEINKEST</sequence>
<dbReference type="InterPro" id="IPR050490">
    <property type="entry name" value="Bact_solute-bd_prot1"/>
</dbReference>
<protein>
    <submittedName>
        <fullName evidence="6">Carbohydrate ABC transporter substrate-binding protein, CUT1 family</fullName>
    </submittedName>
</protein>
<dbReference type="PANTHER" id="PTHR43649">
    <property type="entry name" value="ARABINOSE-BINDING PROTEIN-RELATED"/>
    <property type="match status" value="1"/>
</dbReference>
<gene>
    <name evidence="6" type="ORF">SAMN05443638_11241</name>
</gene>
<dbReference type="RefSeq" id="WP_072895730.1">
    <property type="nucleotide sequence ID" value="NZ_FQVM01000012.1"/>
</dbReference>
<dbReference type="STRING" id="1533.SAMN05443638_11241"/>
<name>A0A1M4WGY3_9CLOT</name>
<dbReference type="PROSITE" id="PS51257">
    <property type="entry name" value="PROKAR_LIPOPROTEIN"/>
    <property type="match status" value="1"/>
</dbReference>
<dbReference type="SUPFAM" id="SSF53850">
    <property type="entry name" value="Periplasmic binding protein-like II"/>
    <property type="match status" value="1"/>
</dbReference>
<dbReference type="EMBL" id="FQVM01000012">
    <property type="protein sequence ID" value="SHE80541.1"/>
    <property type="molecule type" value="Genomic_DNA"/>
</dbReference>
<dbReference type="PANTHER" id="PTHR43649:SF33">
    <property type="entry name" value="POLYGALACTURONAN_RHAMNOGALACTURONAN-BINDING PROTEIN YTCQ"/>
    <property type="match status" value="1"/>
</dbReference>
<evidence type="ECO:0000256" key="1">
    <source>
        <dbReference type="ARBA" id="ARBA00022475"/>
    </source>
</evidence>
<evidence type="ECO:0000256" key="3">
    <source>
        <dbReference type="ARBA" id="ARBA00023136"/>
    </source>
</evidence>
<keyword evidence="1" id="KW-1003">Cell membrane</keyword>
<evidence type="ECO:0000256" key="2">
    <source>
        <dbReference type="ARBA" id="ARBA00022729"/>
    </source>
</evidence>
<dbReference type="OrthoDB" id="9768630at2"/>
<keyword evidence="4" id="KW-0564">Palmitate</keyword>
<dbReference type="Proteomes" id="UP000184035">
    <property type="component" value="Unassembled WGS sequence"/>
</dbReference>
<reference evidence="6 7" key="1">
    <citation type="submission" date="2016-11" db="EMBL/GenBank/DDBJ databases">
        <authorList>
            <person name="Jaros S."/>
            <person name="Januszkiewicz K."/>
            <person name="Wedrychowicz H."/>
        </authorList>
    </citation>
    <scope>NUCLEOTIDE SEQUENCE [LARGE SCALE GENOMIC DNA]</scope>
    <source>
        <strain evidence="6 7">DSM 2631</strain>
    </source>
</reference>
<dbReference type="Gene3D" id="3.40.190.10">
    <property type="entry name" value="Periplasmic binding protein-like II"/>
    <property type="match status" value="1"/>
</dbReference>
<keyword evidence="3" id="KW-0472">Membrane</keyword>
<proteinExistence type="predicted"/>
<evidence type="ECO:0000313" key="7">
    <source>
        <dbReference type="Proteomes" id="UP000184035"/>
    </source>
</evidence>
<keyword evidence="2" id="KW-0732">Signal</keyword>